<keyword evidence="7" id="KW-1185">Reference proteome</keyword>
<dbReference type="Proteomes" id="UP000887575">
    <property type="component" value="Unassembled WGS sequence"/>
</dbReference>
<feature type="transmembrane region" description="Helical" evidence="5">
    <location>
        <begin position="156"/>
        <end position="175"/>
    </location>
</feature>
<keyword evidence="2 5" id="KW-0812">Transmembrane</keyword>
<feature type="transmembrane region" description="Helical" evidence="5">
    <location>
        <begin position="265"/>
        <end position="290"/>
    </location>
</feature>
<feature type="transmembrane region" description="Helical" evidence="5">
    <location>
        <begin position="110"/>
        <end position="135"/>
    </location>
</feature>
<dbReference type="GO" id="GO:0004930">
    <property type="term" value="F:G protein-coupled receptor activity"/>
    <property type="evidence" value="ECO:0007669"/>
    <property type="project" value="InterPro"/>
</dbReference>
<protein>
    <submittedName>
        <fullName evidence="8">G-protein coupled receptors family 1 profile domain-containing protein</fullName>
    </submittedName>
</protein>
<evidence type="ECO:0000256" key="2">
    <source>
        <dbReference type="ARBA" id="ARBA00022692"/>
    </source>
</evidence>
<feature type="transmembrane region" description="Helical" evidence="5">
    <location>
        <begin position="302"/>
        <end position="325"/>
    </location>
</feature>
<sequence length="364" mass="41263">MTTTAQICEIIKKGTNLSIESAKLSANNDDLDAVNLITYVYICPIIICFGIIGDLLTIATLTHPTLRRGSIIFIYLTLLAITDLLTQLSVIPMIFLMIGIQTCSFTTAFFYAHLAYPLVNSLMGASVWIVVFLTLSQYMAVCHPFSYKLRSRKTAIILFTLSYFLNFAINAPWAVKKSVHELELPSSAIICKYQTCDTELKYESWFTSYEWGREILGRVAPFFILAYFNIRILIAYRKMKADRNKMTTSHKETATEKSEKEERRIFVLLITIIIIFFICTMPAAPLTVLVGDKYADNLALQIFRSVGNVLEITKFALNFYFYCLVNGEIRKRCARMFLCVTRGNSNTTKSQASTQMSQMSSSGK</sequence>
<dbReference type="AlphaFoldDB" id="A0AAF3EUX2"/>
<feature type="domain" description="G-protein coupled receptors family 1 profile" evidence="6">
    <location>
        <begin position="53"/>
        <end position="322"/>
    </location>
</feature>
<feature type="transmembrane region" description="Helical" evidence="5">
    <location>
        <begin position="73"/>
        <end position="98"/>
    </location>
</feature>
<dbReference type="SUPFAM" id="SSF81321">
    <property type="entry name" value="Family A G protein-coupled receptor-like"/>
    <property type="match status" value="1"/>
</dbReference>
<name>A0AAF3EUX2_9BILA</name>
<dbReference type="GO" id="GO:0016020">
    <property type="term" value="C:membrane"/>
    <property type="evidence" value="ECO:0007669"/>
    <property type="project" value="UniProtKB-SubCell"/>
</dbReference>
<dbReference type="Gene3D" id="1.20.1070.10">
    <property type="entry name" value="Rhodopsin 7-helix transmembrane proteins"/>
    <property type="match status" value="1"/>
</dbReference>
<dbReference type="InterPro" id="IPR053093">
    <property type="entry name" value="GPCR-like"/>
</dbReference>
<dbReference type="WBParaSite" id="MBELARI_LOCUS17992">
    <property type="protein sequence ID" value="MBELARI_LOCUS17992"/>
    <property type="gene ID" value="MBELARI_LOCUS17992"/>
</dbReference>
<reference evidence="8" key="1">
    <citation type="submission" date="2024-02" db="UniProtKB">
        <authorList>
            <consortium name="WormBaseParasite"/>
        </authorList>
    </citation>
    <scope>IDENTIFICATION</scope>
</reference>
<dbReference type="PRINTS" id="PR00237">
    <property type="entry name" value="GPCRRHODOPSN"/>
</dbReference>
<proteinExistence type="predicted"/>
<evidence type="ECO:0000313" key="8">
    <source>
        <dbReference type="WBParaSite" id="MBELARI_LOCUS17992"/>
    </source>
</evidence>
<dbReference type="PANTHER" id="PTHR47760">
    <property type="entry name" value="G-PROTEIN COUPLED RECEPTOR B0563.6-LIKE PROTEIN-RELATED"/>
    <property type="match status" value="1"/>
</dbReference>
<dbReference type="InterPro" id="IPR017452">
    <property type="entry name" value="GPCR_Rhodpsn_7TM"/>
</dbReference>
<comment type="subcellular location">
    <subcellularLocation>
        <location evidence="1">Membrane</location>
    </subcellularLocation>
</comment>
<evidence type="ECO:0000256" key="4">
    <source>
        <dbReference type="ARBA" id="ARBA00023136"/>
    </source>
</evidence>
<accession>A0AAF3EUX2</accession>
<organism evidence="7 8">
    <name type="scientific">Mesorhabditis belari</name>
    <dbReference type="NCBI Taxonomy" id="2138241"/>
    <lineage>
        <taxon>Eukaryota</taxon>
        <taxon>Metazoa</taxon>
        <taxon>Ecdysozoa</taxon>
        <taxon>Nematoda</taxon>
        <taxon>Chromadorea</taxon>
        <taxon>Rhabditida</taxon>
        <taxon>Rhabditina</taxon>
        <taxon>Rhabditomorpha</taxon>
        <taxon>Rhabditoidea</taxon>
        <taxon>Rhabditidae</taxon>
        <taxon>Mesorhabditinae</taxon>
        <taxon>Mesorhabditis</taxon>
    </lineage>
</organism>
<evidence type="ECO:0000256" key="1">
    <source>
        <dbReference type="ARBA" id="ARBA00004370"/>
    </source>
</evidence>
<keyword evidence="4 5" id="KW-0472">Membrane</keyword>
<feature type="transmembrane region" description="Helical" evidence="5">
    <location>
        <begin position="39"/>
        <end position="61"/>
    </location>
</feature>
<keyword evidence="3 5" id="KW-1133">Transmembrane helix</keyword>
<dbReference type="InterPro" id="IPR000276">
    <property type="entry name" value="GPCR_Rhodpsn"/>
</dbReference>
<evidence type="ECO:0000259" key="6">
    <source>
        <dbReference type="PROSITE" id="PS50262"/>
    </source>
</evidence>
<evidence type="ECO:0000313" key="7">
    <source>
        <dbReference type="Proteomes" id="UP000887575"/>
    </source>
</evidence>
<dbReference type="CDD" id="cd14978">
    <property type="entry name" value="7tmA_FMRFamide_R-like"/>
    <property type="match status" value="1"/>
</dbReference>
<dbReference type="Pfam" id="PF00001">
    <property type="entry name" value="7tm_1"/>
    <property type="match status" value="1"/>
</dbReference>
<dbReference type="PROSITE" id="PS50262">
    <property type="entry name" value="G_PROTEIN_RECEP_F1_2"/>
    <property type="match status" value="1"/>
</dbReference>
<evidence type="ECO:0000256" key="5">
    <source>
        <dbReference type="SAM" id="Phobius"/>
    </source>
</evidence>
<evidence type="ECO:0000256" key="3">
    <source>
        <dbReference type="ARBA" id="ARBA00022989"/>
    </source>
</evidence>
<dbReference type="PANTHER" id="PTHR47760:SF1">
    <property type="entry name" value="G-PROTEIN COUPLED RECEPTORS FAMILY 1 PROFILE DOMAIN-CONTAINING PROTEIN"/>
    <property type="match status" value="1"/>
</dbReference>
<feature type="transmembrane region" description="Helical" evidence="5">
    <location>
        <begin position="215"/>
        <end position="236"/>
    </location>
</feature>